<reference evidence="2 3" key="1">
    <citation type="submission" date="2024-03" db="EMBL/GenBank/DDBJ databases">
        <title>Human intestinal bacterial collection.</title>
        <authorList>
            <person name="Pauvert C."/>
            <person name="Hitch T.C.A."/>
            <person name="Clavel T."/>
        </authorList>
    </citation>
    <scope>NUCLEOTIDE SEQUENCE [LARGE SCALE GENOMIC DNA]</scope>
    <source>
        <strain evidence="2 3">CLA-AA-H255</strain>
    </source>
</reference>
<feature type="transmembrane region" description="Helical" evidence="1">
    <location>
        <begin position="29"/>
        <end position="48"/>
    </location>
</feature>
<feature type="transmembrane region" description="Helical" evidence="1">
    <location>
        <begin position="290"/>
        <end position="310"/>
    </location>
</feature>
<feature type="transmembrane region" description="Helical" evidence="1">
    <location>
        <begin position="467"/>
        <end position="488"/>
    </location>
</feature>
<proteinExistence type="predicted"/>
<keyword evidence="1" id="KW-1133">Transmembrane helix</keyword>
<accession>A0ABV1BVE8</accession>
<keyword evidence="3" id="KW-1185">Reference proteome</keyword>
<gene>
    <name evidence="2" type="ORF">WMO14_07510</name>
</gene>
<evidence type="ECO:0000256" key="1">
    <source>
        <dbReference type="SAM" id="Phobius"/>
    </source>
</evidence>
<keyword evidence="1" id="KW-0812">Transmembrane</keyword>
<dbReference type="EMBL" id="JBBMER010000004">
    <property type="protein sequence ID" value="MEQ2379725.1"/>
    <property type="molecule type" value="Genomic_DNA"/>
</dbReference>
<comment type="caution">
    <text evidence="2">The sequence shown here is derived from an EMBL/GenBank/DDBJ whole genome shotgun (WGS) entry which is preliminary data.</text>
</comment>
<feature type="transmembrane region" description="Helical" evidence="1">
    <location>
        <begin position="238"/>
        <end position="256"/>
    </location>
</feature>
<feature type="transmembrane region" description="Helical" evidence="1">
    <location>
        <begin position="54"/>
        <end position="73"/>
    </location>
</feature>
<evidence type="ECO:0000313" key="2">
    <source>
        <dbReference type="EMBL" id="MEQ2379725.1"/>
    </source>
</evidence>
<evidence type="ECO:0008006" key="4">
    <source>
        <dbReference type="Google" id="ProtNLM"/>
    </source>
</evidence>
<dbReference type="Proteomes" id="UP001442364">
    <property type="component" value="Unassembled WGS sequence"/>
</dbReference>
<feature type="transmembrane region" description="Helical" evidence="1">
    <location>
        <begin position="204"/>
        <end position="226"/>
    </location>
</feature>
<sequence>MKRLIRYFSVRSVIKDISAYGYDFSMKKYILAITTGFLVIFGISMIYGLKPVCVIITGLVSISVIPGIIRKRYYNNNRLKKFMDVDIYLHQMAYSFMRNPKIYTALEDTGKIAGGTLGRVIEQAMDELEYGMGEDVYANALYIIEKEYNCSRIRTLHKFIIGIEKRGGRYKNALRVLLDDSDRWIKGIYRQELEIKNVKRDTTIGVIISIVLSGLTIFMSAMLNRYKSGQGNIVDDWLYQWTAVIFLVLCILFYAFTNKHYGYEILNDKDIDTNSRKYYKLVFKTNVWNIIEKIIPVITVLGILAGLAFINGFYFIFVYLVMAMAVMVIYPLINKKSAMKKLTNNLRQAFSDWLRNVALNLENMPLIAAIEDTYDESPYIIKNSLDTFIRDIEADPSDIKPYYEFLSEYGQTDIMSTVRTLYSVSELPDNQVDETINSLIQRNNELINKQSEIAYKDRISLFKFMEYIPVFLMALKMSVDMMLVITLYL</sequence>
<keyword evidence="1" id="KW-0472">Membrane</keyword>
<dbReference type="RefSeq" id="WP_349153594.1">
    <property type="nucleotide sequence ID" value="NZ_JBBMER010000004.1"/>
</dbReference>
<feature type="transmembrane region" description="Helical" evidence="1">
    <location>
        <begin position="316"/>
        <end position="333"/>
    </location>
</feature>
<protein>
    <recommendedName>
        <fullName evidence="4">Type II secretion system protein GspF domain-containing protein</fullName>
    </recommendedName>
</protein>
<name>A0ABV1BVE8_9FIRM</name>
<evidence type="ECO:0000313" key="3">
    <source>
        <dbReference type="Proteomes" id="UP001442364"/>
    </source>
</evidence>
<organism evidence="2 3">
    <name type="scientific">[Lactobacillus] rogosae</name>
    <dbReference type="NCBI Taxonomy" id="706562"/>
    <lineage>
        <taxon>Bacteria</taxon>
        <taxon>Bacillati</taxon>
        <taxon>Bacillota</taxon>
        <taxon>Clostridia</taxon>
        <taxon>Lachnospirales</taxon>
        <taxon>Lachnospiraceae</taxon>
        <taxon>Lachnospira</taxon>
    </lineage>
</organism>